<organism evidence="3 4">
    <name type="scientific">Psychrilyobacter piezotolerans</name>
    <dbReference type="NCBI Taxonomy" id="2293438"/>
    <lineage>
        <taxon>Bacteria</taxon>
        <taxon>Fusobacteriati</taxon>
        <taxon>Fusobacteriota</taxon>
        <taxon>Fusobacteriia</taxon>
        <taxon>Fusobacteriales</taxon>
        <taxon>Fusobacteriaceae</taxon>
        <taxon>Psychrilyobacter</taxon>
    </lineage>
</organism>
<dbReference type="EMBL" id="QUAJ01000013">
    <property type="protein sequence ID" value="REI41040.1"/>
    <property type="molecule type" value="Genomic_DNA"/>
</dbReference>
<sequence>MIKRMVFLILVVFTFSFGQVTDSGNYLTAEEKQEIEKKLSEIEKNGDIVYHINLGRKMDEKNIVEKAIILDIIPDGKNDINVQLKFTQDIDTSDYEEEIDNLLVEGEDAVVKKEYKKFILSVLDVSEKIVDDIEVDKKEIQKQEVKKTFIENKFAGLLILIFMAIAIFVTLRFIKMGGIRKSK</sequence>
<feature type="transmembrane region" description="Helical" evidence="1">
    <location>
        <begin position="154"/>
        <end position="174"/>
    </location>
</feature>
<feature type="chain" id="PRO_5046209454" evidence="2">
    <location>
        <begin position="19"/>
        <end position="183"/>
    </location>
</feature>
<comment type="caution">
    <text evidence="3">The sequence shown here is derived from an EMBL/GenBank/DDBJ whole genome shotgun (WGS) entry which is preliminary data.</text>
</comment>
<keyword evidence="4" id="KW-1185">Reference proteome</keyword>
<keyword evidence="1" id="KW-1133">Transmembrane helix</keyword>
<evidence type="ECO:0000256" key="1">
    <source>
        <dbReference type="SAM" id="Phobius"/>
    </source>
</evidence>
<gene>
    <name evidence="3" type="ORF">DYH56_08365</name>
</gene>
<keyword evidence="1" id="KW-0812">Transmembrane</keyword>
<feature type="signal peptide" evidence="2">
    <location>
        <begin position="1"/>
        <end position="18"/>
    </location>
</feature>
<proteinExistence type="predicted"/>
<accession>A0ABX9KGV3</accession>
<evidence type="ECO:0000313" key="3">
    <source>
        <dbReference type="EMBL" id="REI41040.1"/>
    </source>
</evidence>
<dbReference type="Proteomes" id="UP000263486">
    <property type="component" value="Unassembled WGS sequence"/>
</dbReference>
<reference evidence="3 4" key="1">
    <citation type="submission" date="2018-08" db="EMBL/GenBank/DDBJ databases">
        <title>Draft genome sequence of Psychrilyobacter sp. strain SD5 isolated from Black Sea water.</title>
        <authorList>
            <person name="Yadav S."/>
            <person name="Villanueva L."/>
            <person name="Damste J.S.S."/>
        </authorList>
    </citation>
    <scope>NUCLEOTIDE SEQUENCE [LARGE SCALE GENOMIC DNA]</scope>
    <source>
        <strain evidence="3 4">SD5</strain>
    </source>
</reference>
<evidence type="ECO:0000256" key="2">
    <source>
        <dbReference type="SAM" id="SignalP"/>
    </source>
</evidence>
<evidence type="ECO:0000313" key="4">
    <source>
        <dbReference type="Proteomes" id="UP000263486"/>
    </source>
</evidence>
<dbReference type="RefSeq" id="WP_114642398.1">
    <property type="nucleotide sequence ID" value="NZ_JAACIO010000014.1"/>
</dbReference>
<keyword evidence="1" id="KW-0472">Membrane</keyword>
<name>A0ABX9KGV3_9FUSO</name>
<protein>
    <submittedName>
        <fullName evidence="3">Uncharacterized protein</fullName>
    </submittedName>
</protein>
<keyword evidence="2" id="KW-0732">Signal</keyword>